<dbReference type="Proteomes" id="UP000016511">
    <property type="component" value="Unassembled WGS sequence"/>
</dbReference>
<evidence type="ECO:0000313" key="2">
    <source>
        <dbReference type="Proteomes" id="UP000016511"/>
    </source>
</evidence>
<gene>
    <name evidence="1" type="ORF">HMPREF0083_04646</name>
</gene>
<comment type="caution">
    <text evidence="1">The sequence shown here is derived from an EMBL/GenBank/DDBJ whole genome shotgun (WGS) entry which is preliminary data.</text>
</comment>
<dbReference type="EMBL" id="AWSJ01000285">
    <property type="protein sequence ID" value="ERI07271.1"/>
    <property type="molecule type" value="Genomic_DNA"/>
</dbReference>
<sequence length="49" mass="5906">MLKKFHETSQDAQIAWQREVIMSEYKELLEQKAALASLAEARRRERKWT</sequence>
<evidence type="ECO:0000313" key="1">
    <source>
        <dbReference type="EMBL" id="ERI07271.1"/>
    </source>
</evidence>
<dbReference type="PATRIC" id="fig|649747.3.peg.4186"/>
<dbReference type="STRING" id="649747.HMPREF0083_04646"/>
<keyword evidence="2" id="KW-1185">Reference proteome</keyword>
<organism evidence="1 2">
    <name type="scientific">Aneurinibacillus aneurinilyticus ATCC 12856</name>
    <dbReference type="NCBI Taxonomy" id="649747"/>
    <lineage>
        <taxon>Bacteria</taxon>
        <taxon>Bacillati</taxon>
        <taxon>Bacillota</taxon>
        <taxon>Bacilli</taxon>
        <taxon>Bacillales</taxon>
        <taxon>Paenibacillaceae</taxon>
        <taxon>Aneurinibacillus group</taxon>
        <taxon>Aneurinibacillus</taxon>
    </lineage>
</organism>
<reference evidence="1 2" key="1">
    <citation type="submission" date="2013-08" db="EMBL/GenBank/DDBJ databases">
        <authorList>
            <person name="Weinstock G."/>
            <person name="Sodergren E."/>
            <person name="Wylie T."/>
            <person name="Fulton L."/>
            <person name="Fulton R."/>
            <person name="Fronick C."/>
            <person name="O'Laughlin M."/>
            <person name="Godfrey J."/>
            <person name="Miner T."/>
            <person name="Herter B."/>
            <person name="Appelbaum E."/>
            <person name="Cordes M."/>
            <person name="Lek S."/>
            <person name="Wollam A."/>
            <person name="Pepin K.H."/>
            <person name="Palsikar V.B."/>
            <person name="Mitreva M."/>
            <person name="Wilson R.K."/>
        </authorList>
    </citation>
    <scope>NUCLEOTIDE SEQUENCE [LARGE SCALE GENOMIC DNA]</scope>
    <source>
        <strain evidence="1 2">ATCC 12856</strain>
    </source>
</reference>
<proteinExistence type="predicted"/>
<dbReference type="HOGENOM" id="CLU_3131704_0_0_9"/>
<accession>U1Y8Z3</accession>
<dbReference type="AlphaFoldDB" id="U1Y8Z3"/>
<protein>
    <submittedName>
        <fullName evidence="1">Uncharacterized protein</fullName>
    </submittedName>
</protein>
<name>U1Y8Z3_ANEAE</name>